<keyword evidence="1" id="KW-0812">Transmembrane</keyword>
<dbReference type="InterPro" id="IPR039426">
    <property type="entry name" value="TonB-dep_rcpt-like"/>
</dbReference>
<evidence type="ECO:0000313" key="4">
    <source>
        <dbReference type="Proteomes" id="UP000006420"/>
    </source>
</evidence>
<evidence type="ECO:0000313" key="3">
    <source>
        <dbReference type="EMBL" id="EGK05954.1"/>
    </source>
</evidence>
<dbReference type="EMBL" id="ADLW01000010">
    <property type="protein sequence ID" value="EGK05954.1"/>
    <property type="molecule type" value="Genomic_DNA"/>
</dbReference>
<keyword evidence="1" id="KW-0472">Membrane</keyword>
<evidence type="ECO:0000256" key="2">
    <source>
        <dbReference type="SAM" id="SignalP"/>
    </source>
</evidence>
<comment type="caution">
    <text evidence="3">The sequence shown here is derived from an EMBL/GenBank/DDBJ whole genome shotgun (WGS) entry which is preliminary data.</text>
</comment>
<dbReference type="SUPFAM" id="SSF56935">
    <property type="entry name" value="Porins"/>
    <property type="match status" value="1"/>
</dbReference>
<dbReference type="Gene3D" id="2.170.130.10">
    <property type="entry name" value="TonB-dependent receptor, plug domain"/>
    <property type="match status" value="1"/>
</dbReference>
<dbReference type="GeneID" id="78082849"/>
<gene>
    <name evidence="3" type="ORF">HMPREF9456_02218</name>
</gene>
<dbReference type="PROSITE" id="PS52016">
    <property type="entry name" value="TONB_DEPENDENT_REC_3"/>
    <property type="match status" value="1"/>
</dbReference>
<protein>
    <submittedName>
        <fullName evidence="3">Uncharacterized protein</fullName>
    </submittedName>
</protein>
<dbReference type="Gene3D" id="2.60.40.1120">
    <property type="entry name" value="Carboxypeptidase-like, regulatory domain"/>
    <property type="match status" value="1"/>
</dbReference>
<dbReference type="InterPro" id="IPR037066">
    <property type="entry name" value="Plug_dom_sf"/>
</dbReference>
<sequence>MYNSIYKKVSRSCFLLMVVLLFCGYEAAYAQEDVATNTGTSGFSGVVVDLYGKPVSGVEVSVKSTVGKATSDETGTFTIDAGTGATLILTHPAYLVKEIKISKDMPKGKVLKIVMEEKKLKNPENLDIPYGKTVSKQSYLGAASTIYTDEITPTLSANILGALAGRLPGLYVSQTRGYRNTFTDPSVITNNFIGALADDSKVGYNDNTQYSFIMRGANSPIVIVDGFQSELFNLDMESVESVSIQKDALSSMFLGGRSSRGVLYVTTKKSVGDGFKISFTGRYGVQEPIKTLKPLPSYQWAYLLNEALVNDGKKGLYLASDIESFRNGSNPTAYPNVNWNDQILKSSSNIQSYNLNATGGNKTAQYFVSLGYFGEDGLLREDSKNSYNTNLSYERYMVTSKINVNVLNNLKMSATIIGRIEEGNQPGAGLSSIMNDVYSLPGGVYPIYNPNGSYGGNNNYQNNLMAKTISSGYIKDMMRDGYGNIVIDHDMSWLAEGLSATAVGNVSSQSRSALFRNKQEPVYQYIPYSDGSGGDYERFGSIVTQKNDFVGVSNFQHFFGQVTLNYKKKLNTVHSIEGNVSADIKQVLDNYQLPEVPANINGEFKYNYGDKYFAQAAISQSYLNRYAPGKRWGTFYAFGLGWDISKETFMQSVDWVNKLKLRGVFGETGNSISRSNYYTWRQQYDTDINAVASTSYPQGSSYTSWYSDPALGLIETNNSLANPNLTWERAYKLNLGLDASLFNNKLQITGDFYSDKYFDLLMTRGKSIELIGLNYPSENIGKVRYQGVDLSVTYQNNISDFNYYVTGNWSITQSKILFMDEQNVPYDYMRRTGNPVGTRYGLISEGFFQTREEVANSPVISGYKIVPGDLKYKDMNGDGEINEYDQTVIGGNKPLSFFGLNLGFEYKGFELSALFQGAYNREIYFPDAGWEYATGFIAWGNTYSQAYEHTLRRWTPETAETALFPRLSTSPNYNVAPSGMSNSFWLKSGNYIRLKNLNVAYTFPDSFSRNYLGGVKVKIFVSGQNLWTKSAFGLVDPEVIDFRSYPALRGFNTGINIKF</sequence>
<reference evidence="3 4" key="1">
    <citation type="submission" date="2011-04" db="EMBL/GenBank/DDBJ databases">
        <title>The Genome Sequence of Dysgonomonas mossii DSM 22836.</title>
        <authorList>
            <consortium name="The Broad Institute Genome Sequencing Platform"/>
            <person name="Earl A."/>
            <person name="Ward D."/>
            <person name="Feldgarden M."/>
            <person name="Gevers D."/>
            <person name="Pudlo N."/>
            <person name="Martens E."/>
            <person name="Allen-Vercoe E."/>
            <person name="Young S.K."/>
            <person name="Zeng Q."/>
            <person name="Gargeya S."/>
            <person name="Fitzgerald M."/>
            <person name="Haas B."/>
            <person name="Abouelleil A."/>
            <person name="Alvarado L."/>
            <person name="Arachchi H.M."/>
            <person name="Berlin A."/>
            <person name="Brown A."/>
            <person name="Chapman S.B."/>
            <person name="Chen Z."/>
            <person name="Dunbar C."/>
            <person name="Freedman E."/>
            <person name="Gearin G."/>
            <person name="Gellesch M."/>
            <person name="Goldberg J."/>
            <person name="Griggs A."/>
            <person name="Gujja S."/>
            <person name="Heiman D."/>
            <person name="Howarth C."/>
            <person name="Larson L."/>
            <person name="Lui A."/>
            <person name="MacDonald P.J.P."/>
            <person name="Mehta T."/>
            <person name="Montmayeur A."/>
            <person name="Murphy C."/>
            <person name="Neiman D."/>
            <person name="Pearson M."/>
            <person name="Priest M."/>
            <person name="Roberts A."/>
            <person name="Saif S."/>
            <person name="Shea T."/>
            <person name="Shenoy N."/>
            <person name="Sisk P."/>
            <person name="Stolte C."/>
            <person name="Sykes S."/>
            <person name="Yandava C."/>
            <person name="Wortman J."/>
            <person name="Nusbaum C."/>
            <person name="Birren B."/>
        </authorList>
    </citation>
    <scope>NUCLEOTIDE SEQUENCE [LARGE SCALE GENOMIC DNA]</scope>
    <source>
        <strain evidence="3 4">DSM 22836</strain>
    </source>
</reference>
<dbReference type="SUPFAM" id="SSF49464">
    <property type="entry name" value="Carboxypeptidase regulatory domain-like"/>
    <property type="match status" value="1"/>
</dbReference>
<dbReference type="GO" id="GO:0009279">
    <property type="term" value="C:cell outer membrane"/>
    <property type="evidence" value="ECO:0007669"/>
    <property type="project" value="UniProtKB-SubCell"/>
</dbReference>
<feature type="signal peptide" evidence="2">
    <location>
        <begin position="1"/>
        <end position="30"/>
    </location>
</feature>
<name>F8X1H0_9BACT</name>
<keyword evidence="1" id="KW-1134">Transmembrane beta strand</keyword>
<proteinExistence type="inferred from homology"/>
<dbReference type="InterPro" id="IPR023996">
    <property type="entry name" value="TonB-dep_OMP_SusC/RagA"/>
</dbReference>
<keyword evidence="1" id="KW-0813">Transport</keyword>
<dbReference type="HOGENOM" id="CLU_004317_1_0_10"/>
<dbReference type="RefSeq" id="WP_006843588.1">
    <property type="nucleotide sequence ID" value="NZ_AQWJ01000005.1"/>
</dbReference>
<dbReference type="AlphaFoldDB" id="F8X1H0"/>
<dbReference type="NCBIfam" id="TIGR04056">
    <property type="entry name" value="OMP_RagA_SusC"/>
    <property type="match status" value="1"/>
</dbReference>
<organism evidence="3 4">
    <name type="scientific">Dysgonomonas mossii DSM 22836</name>
    <dbReference type="NCBI Taxonomy" id="742767"/>
    <lineage>
        <taxon>Bacteria</taxon>
        <taxon>Pseudomonadati</taxon>
        <taxon>Bacteroidota</taxon>
        <taxon>Bacteroidia</taxon>
        <taxon>Bacteroidales</taxon>
        <taxon>Dysgonomonadaceae</taxon>
        <taxon>Dysgonomonas</taxon>
    </lineage>
</organism>
<dbReference type="Proteomes" id="UP000006420">
    <property type="component" value="Unassembled WGS sequence"/>
</dbReference>
<keyword evidence="1" id="KW-0998">Cell outer membrane</keyword>
<dbReference type="eggNOG" id="COG1629">
    <property type="taxonomic scope" value="Bacteria"/>
</dbReference>
<keyword evidence="4" id="KW-1185">Reference proteome</keyword>
<comment type="subcellular location">
    <subcellularLocation>
        <location evidence="1">Cell outer membrane</location>
        <topology evidence="1">Multi-pass membrane protein</topology>
    </subcellularLocation>
</comment>
<comment type="similarity">
    <text evidence="1">Belongs to the TonB-dependent receptor family.</text>
</comment>
<evidence type="ECO:0000256" key="1">
    <source>
        <dbReference type="PROSITE-ProRule" id="PRU01360"/>
    </source>
</evidence>
<dbReference type="InterPro" id="IPR008969">
    <property type="entry name" value="CarboxyPept-like_regulatory"/>
</dbReference>
<dbReference type="STRING" id="742767.HMPREF9456_02218"/>
<accession>F8X1H0</accession>
<dbReference type="OrthoDB" id="9768177at2"/>
<feature type="chain" id="PRO_5003385961" evidence="2">
    <location>
        <begin position="31"/>
        <end position="1059"/>
    </location>
</feature>
<keyword evidence="2" id="KW-0732">Signal</keyword>